<evidence type="ECO:0000313" key="2">
    <source>
        <dbReference type="Proteomes" id="UP000264217"/>
    </source>
</evidence>
<dbReference type="EMBL" id="QWDC01000003">
    <property type="protein sequence ID" value="RFZ91235.1"/>
    <property type="molecule type" value="Genomic_DNA"/>
</dbReference>
<protein>
    <submittedName>
        <fullName evidence="1">Uncharacterized protein</fullName>
    </submittedName>
</protein>
<evidence type="ECO:0000313" key="1">
    <source>
        <dbReference type="EMBL" id="RFZ91235.1"/>
    </source>
</evidence>
<reference evidence="1 2" key="1">
    <citation type="submission" date="2018-08" db="EMBL/GenBank/DDBJ databases">
        <title>Mucilaginibacter sp. MYSH2.</title>
        <authorList>
            <person name="Seo T."/>
        </authorList>
    </citation>
    <scope>NUCLEOTIDE SEQUENCE [LARGE SCALE GENOMIC DNA]</scope>
    <source>
        <strain evidence="1 2">MYSH2</strain>
    </source>
</reference>
<accession>A0A372NSB2</accession>
<comment type="caution">
    <text evidence="1">The sequence shown here is derived from an EMBL/GenBank/DDBJ whole genome shotgun (WGS) entry which is preliminary data.</text>
</comment>
<gene>
    <name evidence="1" type="ORF">D0C36_20070</name>
</gene>
<name>A0A372NSB2_9SPHI</name>
<proteinExistence type="predicted"/>
<organism evidence="1 2">
    <name type="scientific">Mucilaginibacter conchicola</name>
    <dbReference type="NCBI Taxonomy" id="2303333"/>
    <lineage>
        <taxon>Bacteria</taxon>
        <taxon>Pseudomonadati</taxon>
        <taxon>Bacteroidota</taxon>
        <taxon>Sphingobacteriia</taxon>
        <taxon>Sphingobacteriales</taxon>
        <taxon>Sphingobacteriaceae</taxon>
        <taxon>Mucilaginibacter</taxon>
    </lineage>
</organism>
<dbReference type="AlphaFoldDB" id="A0A372NSB2"/>
<sequence length="70" mass="7802">MTENMLMHIPGIQRTPCVAIPGNKVFQLPLLMTEAVQELSVPVVDLFFQHISFRFPVLCGNVVMMSSAIN</sequence>
<keyword evidence="2" id="KW-1185">Reference proteome</keyword>
<dbReference type="Proteomes" id="UP000264217">
    <property type="component" value="Unassembled WGS sequence"/>
</dbReference>